<keyword evidence="3" id="KW-1003">Cell membrane</keyword>
<sequence>MISVQFLLTSLVVVLIPGTGVIYTVSTGITRGRRAALYASLGCTAGIVPHLLATILGLTALMHTSALAFQTLRYAGVAYLLYIAWATWKDRSAFALDDAPRQNSALSLVFRGVLLNILNPKLTIFFLAFLPQFVTPVASPLPQLLLLSGVFMAMTFAVFVVYGLLAHQFRGVVIESARVQAWLRRSFAAAFAGLGLHLAFSER</sequence>
<dbReference type="STRING" id="338966.Ppro_1052"/>
<comment type="subcellular location">
    <subcellularLocation>
        <location evidence="1">Cell membrane</location>
        <topology evidence="1">Multi-pass membrane protein</topology>
    </subcellularLocation>
</comment>
<keyword evidence="9" id="KW-1185">Reference proteome</keyword>
<evidence type="ECO:0000256" key="2">
    <source>
        <dbReference type="ARBA" id="ARBA00007928"/>
    </source>
</evidence>
<evidence type="ECO:0000256" key="7">
    <source>
        <dbReference type="SAM" id="Phobius"/>
    </source>
</evidence>
<evidence type="ECO:0000256" key="1">
    <source>
        <dbReference type="ARBA" id="ARBA00004651"/>
    </source>
</evidence>
<evidence type="ECO:0000256" key="4">
    <source>
        <dbReference type="ARBA" id="ARBA00022692"/>
    </source>
</evidence>
<name>A1AMV7_PELPD</name>
<evidence type="ECO:0000256" key="5">
    <source>
        <dbReference type="ARBA" id="ARBA00022989"/>
    </source>
</evidence>
<dbReference type="Proteomes" id="UP000006732">
    <property type="component" value="Chromosome"/>
</dbReference>
<dbReference type="AlphaFoldDB" id="A1AMV7"/>
<organism evidence="8 9">
    <name type="scientific">Pelobacter propionicus (strain DSM 2379 / NBRC 103807 / OttBd1)</name>
    <dbReference type="NCBI Taxonomy" id="338966"/>
    <lineage>
        <taxon>Bacteria</taxon>
        <taxon>Pseudomonadati</taxon>
        <taxon>Thermodesulfobacteriota</taxon>
        <taxon>Desulfuromonadia</taxon>
        <taxon>Desulfuromonadales</taxon>
        <taxon>Desulfuromonadaceae</taxon>
        <taxon>Pelobacter</taxon>
    </lineage>
</organism>
<dbReference type="HOGENOM" id="CLU_079569_3_3_7"/>
<dbReference type="KEGG" id="ppd:Ppro_1052"/>
<protein>
    <submittedName>
        <fullName evidence="8">Lysine exporter protein (LYSE/YGGA)</fullName>
    </submittedName>
</protein>
<feature type="transmembrane region" description="Helical" evidence="7">
    <location>
        <begin position="37"/>
        <end position="61"/>
    </location>
</feature>
<dbReference type="RefSeq" id="WP_011734981.1">
    <property type="nucleotide sequence ID" value="NC_008609.1"/>
</dbReference>
<proteinExistence type="inferred from homology"/>
<dbReference type="EMBL" id="CP000482">
    <property type="protein sequence ID" value="ABK98677.1"/>
    <property type="molecule type" value="Genomic_DNA"/>
</dbReference>
<dbReference type="eggNOG" id="COG1280">
    <property type="taxonomic scope" value="Bacteria"/>
</dbReference>
<accession>A1AMV7</accession>
<comment type="similarity">
    <text evidence="2">Belongs to the Rht family.</text>
</comment>
<evidence type="ECO:0000256" key="6">
    <source>
        <dbReference type="ARBA" id="ARBA00023136"/>
    </source>
</evidence>
<evidence type="ECO:0000313" key="9">
    <source>
        <dbReference type="Proteomes" id="UP000006732"/>
    </source>
</evidence>
<evidence type="ECO:0000313" key="8">
    <source>
        <dbReference type="EMBL" id="ABK98677.1"/>
    </source>
</evidence>
<dbReference type="PANTHER" id="PTHR30086:SF14">
    <property type="entry name" value="HOMOSERINE_HOMOSERINE LACTONE EFFLUX PROTEIN"/>
    <property type="match status" value="1"/>
</dbReference>
<dbReference type="PIRSF" id="PIRSF006324">
    <property type="entry name" value="LeuE"/>
    <property type="match status" value="1"/>
</dbReference>
<reference evidence="8 9" key="1">
    <citation type="submission" date="2006-10" db="EMBL/GenBank/DDBJ databases">
        <title>Complete sequence of chromosome of Pelobacter propionicus DSM 2379.</title>
        <authorList>
            <consortium name="US DOE Joint Genome Institute"/>
            <person name="Copeland A."/>
            <person name="Lucas S."/>
            <person name="Lapidus A."/>
            <person name="Barry K."/>
            <person name="Detter J.C."/>
            <person name="Glavina del Rio T."/>
            <person name="Hammon N."/>
            <person name="Israni S."/>
            <person name="Dalin E."/>
            <person name="Tice H."/>
            <person name="Pitluck S."/>
            <person name="Saunders E."/>
            <person name="Brettin T."/>
            <person name="Bruce D."/>
            <person name="Han C."/>
            <person name="Tapia R."/>
            <person name="Schmutz J."/>
            <person name="Larimer F."/>
            <person name="Land M."/>
            <person name="Hauser L."/>
            <person name="Kyrpides N."/>
            <person name="Kim E."/>
            <person name="Lovley D."/>
            <person name="Richardson P."/>
        </authorList>
    </citation>
    <scope>NUCLEOTIDE SEQUENCE [LARGE SCALE GENOMIC DNA]</scope>
    <source>
        <strain evidence="9">DSM 2379 / NBRC 103807 / OttBd1</strain>
    </source>
</reference>
<dbReference type="PANTHER" id="PTHR30086">
    <property type="entry name" value="ARGININE EXPORTER PROTEIN ARGO"/>
    <property type="match status" value="1"/>
</dbReference>
<dbReference type="GO" id="GO:0042970">
    <property type="term" value="F:homoserine transmembrane transporter activity"/>
    <property type="evidence" value="ECO:0007669"/>
    <property type="project" value="TreeGrafter"/>
</dbReference>
<feature type="transmembrane region" description="Helical" evidence="7">
    <location>
        <begin position="141"/>
        <end position="162"/>
    </location>
</feature>
<dbReference type="OrthoDB" id="9807053at2"/>
<keyword evidence="6 7" id="KW-0472">Membrane</keyword>
<evidence type="ECO:0000256" key="3">
    <source>
        <dbReference type="ARBA" id="ARBA00022475"/>
    </source>
</evidence>
<dbReference type="InterPro" id="IPR001123">
    <property type="entry name" value="LeuE-type"/>
</dbReference>
<keyword evidence="5 7" id="KW-1133">Transmembrane helix</keyword>
<feature type="transmembrane region" description="Helical" evidence="7">
    <location>
        <begin position="6"/>
        <end position="25"/>
    </location>
</feature>
<feature type="transmembrane region" description="Helical" evidence="7">
    <location>
        <begin position="108"/>
        <end position="129"/>
    </location>
</feature>
<keyword evidence="4 7" id="KW-0812">Transmembrane</keyword>
<dbReference type="GO" id="GO:0005886">
    <property type="term" value="C:plasma membrane"/>
    <property type="evidence" value="ECO:0007669"/>
    <property type="project" value="UniProtKB-SubCell"/>
</dbReference>
<feature type="transmembrane region" description="Helical" evidence="7">
    <location>
        <begin position="67"/>
        <end position="88"/>
    </location>
</feature>
<dbReference type="Pfam" id="PF01810">
    <property type="entry name" value="LysE"/>
    <property type="match status" value="1"/>
</dbReference>
<gene>
    <name evidence="8" type="ordered locus">Ppro_1052</name>
</gene>